<name>A0A4C1W086_EUMVA</name>
<gene>
    <name evidence="2" type="ORF">EVAR_39482_1</name>
</gene>
<feature type="chain" id="PRO_5020033676" evidence="1">
    <location>
        <begin position="17"/>
        <end position="111"/>
    </location>
</feature>
<evidence type="ECO:0000313" key="3">
    <source>
        <dbReference type="Proteomes" id="UP000299102"/>
    </source>
</evidence>
<dbReference type="AlphaFoldDB" id="A0A4C1W086"/>
<comment type="caution">
    <text evidence="2">The sequence shown here is derived from an EMBL/GenBank/DDBJ whole genome shotgun (WGS) entry which is preliminary data.</text>
</comment>
<organism evidence="2 3">
    <name type="scientific">Eumeta variegata</name>
    <name type="common">Bagworm moth</name>
    <name type="synonym">Eumeta japonica</name>
    <dbReference type="NCBI Taxonomy" id="151549"/>
    <lineage>
        <taxon>Eukaryota</taxon>
        <taxon>Metazoa</taxon>
        <taxon>Ecdysozoa</taxon>
        <taxon>Arthropoda</taxon>
        <taxon>Hexapoda</taxon>
        <taxon>Insecta</taxon>
        <taxon>Pterygota</taxon>
        <taxon>Neoptera</taxon>
        <taxon>Endopterygota</taxon>
        <taxon>Lepidoptera</taxon>
        <taxon>Glossata</taxon>
        <taxon>Ditrysia</taxon>
        <taxon>Tineoidea</taxon>
        <taxon>Psychidae</taxon>
        <taxon>Oiketicinae</taxon>
        <taxon>Eumeta</taxon>
    </lineage>
</organism>
<feature type="signal peptide" evidence="1">
    <location>
        <begin position="1"/>
        <end position="16"/>
    </location>
</feature>
<dbReference type="EMBL" id="BGZK01000453">
    <property type="protein sequence ID" value="GBP44473.1"/>
    <property type="molecule type" value="Genomic_DNA"/>
</dbReference>
<dbReference type="Proteomes" id="UP000299102">
    <property type="component" value="Unassembled WGS sequence"/>
</dbReference>
<accession>A0A4C1W086</accession>
<protein>
    <submittedName>
        <fullName evidence="2">Uncharacterized protein</fullName>
    </submittedName>
</protein>
<evidence type="ECO:0000313" key="2">
    <source>
        <dbReference type="EMBL" id="GBP44473.1"/>
    </source>
</evidence>
<keyword evidence="3" id="KW-1185">Reference proteome</keyword>
<reference evidence="2 3" key="1">
    <citation type="journal article" date="2019" name="Commun. Biol.">
        <title>The bagworm genome reveals a unique fibroin gene that provides high tensile strength.</title>
        <authorList>
            <person name="Kono N."/>
            <person name="Nakamura H."/>
            <person name="Ohtoshi R."/>
            <person name="Tomita M."/>
            <person name="Numata K."/>
            <person name="Arakawa K."/>
        </authorList>
    </citation>
    <scope>NUCLEOTIDE SEQUENCE [LARGE SCALE GENOMIC DNA]</scope>
</reference>
<keyword evidence="1" id="KW-0732">Signal</keyword>
<evidence type="ECO:0000256" key="1">
    <source>
        <dbReference type="SAM" id="SignalP"/>
    </source>
</evidence>
<proteinExistence type="predicted"/>
<sequence>MFLVFSSWLLLKLATSVTNPARKSRAPPRGRDAPAVALRTTRAFTRLRRGVRLAAYAYFNFFAIISGAPHASDGGGGSVVESVALEPDGDSRSILTMGYGMSFYFELNRIT</sequence>